<gene>
    <name evidence="1" type="ORF">IXB28_13700</name>
</gene>
<evidence type="ECO:0000313" key="2">
    <source>
        <dbReference type="Proteomes" id="UP001196661"/>
    </source>
</evidence>
<dbReference type="EMBL" id="JADOER010000012">
    <property type="protein sequence ID" value="MBT9313265.1"/>
    <property type="molecule type" value="Genomic_DNA"/>
</dbReference>
<protein>
    <submittedName>
        <fullName evidence="1">Uncharacterized protein</fullName>
    </submittedName>
</protein>
<sequence length="73" mass="8591">MADELFIALEPSSIYSDDPFGKFYFQWEWHPVHGWSPDLKPTDGRWVFNGTLPIDTTWKSRFATEINDNKQPD</sequence>
<accession>A0ABS5Y622</accession>
<organism evidence="1 2">
    <name type="scientific">Leptothoe kymatousa TAU-MAC 1615</name>
    <dbReference type="NCBI Taxonomy" id="2364775"/>
    <lineage>
        <taxon>Bacteria</taxon>
        <taxon>Bacillati</taxon>
        <taxon>Cyanobacteriota</taxon>
        <taxon>Cyanophyceae</taxon>
        <taxon>Nodosilineales</taxon>
        <taxon>Cymatolegaceae</taxon>
        <taxon>Leptothoe</taxon>
        <taxon>Leptothoe kymatousa</taxon>
    </lineage>
</organism>
<keyword evidence="2" id="KW-1185">Reference proteome</keyword>
<reference evidence="1 2" key="1">
    <citation type="journal article" date="2021" name="Mar. Drugs">
        <title>Genome Reduction and Secondary Metabolism of the Marine Sponge-Associated Cyanobacterium Leptothoe.</title>
        <authorList>
            <person name="Konstantinou D."/>
            <person name="Popin R.V."/>
            <person name="Fewer D.P."/>
            <person name="Sivonen K."/>
            <person name="Gkelis S."/>
        </authorList>
    </citation>
    <scope>NUCLEOTIDE SEQUENCE [LARGE SCALE GENOMIC DNA]</scope>
    <source>
        <strain evidence="1 2">TAU-MAC 1615</strain>
    </source>
</reference>
<name>A0ABS5Y622_9CYAN</name>
<evidence type="ECO:0000313" key="1">
    <source>
        <dbReference type="EMBL" id="MBT9313265.1"/>
    </source>
</evidence>
<dbReference type="Proteomes" id="UP001196661">
    <property type="component" value="Unassembled WGS sequence"/>
</dbReference>
<comment type="caution">
    <text evidence="1">The sequence shown here is derived from an EMBL/GenBank/DDBJ whole genome shotgun (WGS) entry which is preliminary data.</text>
</comment>
<proteinExistence type="predicted"/>